<dbReference type="PANTHER" id="PTHR12818">
    <property type="entry name" value="TRNA (ADENINE(37)-N6)-METHYLTRANSFERASE"/>
    <property type="match status" value="1"/>
</dbReference>
<accession>D3S297</accession>
<proteinExistence type="inferred from homology"/>
<dbReference type="AlphaFoldDB" id="D3S297"/>
<dbReference type="HOGENOM" id="CLU_013458_2_0_2"/>
<dbReference type="InterPro" id="IPR036414">
    <property type="entry name" value="YaeB_N_sf"/>
</dbReference>
<dbReference type="InterPro" id="IPR040372">
    <property type="entry name" value="YaeB-like"/>
</dbReference>
<gene>
    <name evidence="4" type="ordered locus">Ferp_2480</name>
</gene>
<evidence type="ECO:0000259" key="3">
    <source>
        <dbReference type="PROSITE" id="PS51668"/>
    </source>
</evidence>
<dbReference type="InterPro" id="IPR036413">
    <property type="entry name" value="YaeB-like_sf"/>
</dbReference>
<dbReference type="InterPro" id="IPR023368">
    <property type="entry name" value="UPF0066_cons_site"/>
</dbReference>
<reference evidence="5" key="1">
    <citation type="submission" date="2010-02" db="EMBL/GenBank/DDBJ databases">
        <title>Complete sequence of Ferroglobus placidus DSM 10642.</title>
        <authorList>
            <consortium name="US DOE Joint Genome Institute"/>
            <person name="Lucas S."/>
            <person name="Copeland A."/>
            <person name="Lapidus A."/>
            <person name="Cheng J.-F."/>
            <person name="Bruce D."/>
            <person name="Goodwin L."/>
            <person name="Pitluck S."/>
            <person name="Saunders E."/>
            <person name="Brettin T."/>
            <person name="Detter J.C."/>
            <person name="Han C."/>
            <person name="Tapia R."/>
            <person name="Larimer F."/>
            <person name="Land M."/>
            <person name="Hauser L."/>
            <person name="Kyrpides N."/>
            <person name="Ivanova N."/>
            <person name="Holmes D."/>
            <person name="Lovley D."/>
            <person name="Kyrpides N."/>
            <person name="Anderson I.J."/>
            <person name="Woyke T."/>
        </authorList>
    </citation>
    <scope>NUCLEOTIDE SEQUENCE [LARGE SCALE GENOMIC DNA]</scope>
    <source>
        <strain evidence="5">DSM 10642 / AEDII12DO</strain>
    </source>
</reference>
<reference evidence="4 5" key="2">
    <citation type="journal article" date="2011" name="Stand. Genomic Sci.">
        <title>Complete genome sequence of Ferroglobus placidus AEDII12DO.</title>
        <authorList>
            <person name="Anderson I."/>
            <person name="Risso C."/>
            <person name="Holmes D."/>
            <person name="Lucas S."/>
            <person name="Copeland A."/>
            <person name="Lapidus A."/>
            <person name="Cheng J.F."/>
            <person name="Bruce D."/>
            <person name="Goodwin L."/>
            <person name="Pitluck S."/>
            <person name="Saunders E."/>
            <person name="Brettin T."/>
            <person name="Detter J.C."/>
            <person name="Han C."/>
            <person name="Tapia R."/>
            <person name="Larimer F."/>
            <person name="Land M."/>
            <person name="Hauser L."/>
            <person name="Woyke T."/>
            <person name="Lovley D."/>
            <person name="Kyrpides N."/>
            <person name="Ivanova N."/>
        </authorList>
    </citation>
    <scope>NUCLEOTIDE SEQUENCE [LARGE SCALE GENOMIC DNA]</scope>
    <source>
        <strain evidence="5">DSM 10642 / AEDII12DO</strain>
    </source>
</reference>
<dbReference type="InterPro" id="IPR023370">
    <property type="entry name" value="TrmO-like_N"/>
</dbReference>
<dbReference type="Gene3D" id="2.40.30.70">
    <property type="entry name" value="YaeB-like"/>
    <property type="match status" value="1"/>
</dbReference>
<dbReference type="Pfam" id="PF01980">
    <property type="entry name" value="TrmO_N"/>
    <property type="match status" value="1"/>
</dbReference>
<dbReference type="OrthoDB" id="49886at2157"/>
<evidence type="ECO:0000313" key="4">
    <source>
        <dbReference type="EMBL" id="ADC66588.1"/>
    </source>
</evidence>
<protein>
    <recommendedName>
        <fullName evidence="3">TsaA-like domain-containing protein</fullName>
    </recommendedName>
</protein>
<feature type="domain" description="TsaA-like" evidence="3">
    <location>
        <begin position="3"/>
        <end position="129"/>
    </location>
</feature>
<dbReference type="SUPFAM" id="SSF118196">
    <property type="entry name" value="YaeB-like"/>
    <property type="match status" value="1"/>
</dbReference>
<dbReference type="PROSITE" id="PS51668">
    <property type="entry name" value="TSAA_2"/>
    <property type="match status" value="1"/>
</dbReference>
<dbReference type="RefSeq" id="WP_012966921.1">
    <property type="nucleotide sequence ID" value="NC_013849.1"/>
</dbReference>
<evidence type="ECO:0000313" key="5">
    <source>
        <dbReference type="Proteomes" id="UP000002613"/>
    </source>
</evidence>
<keyword evidence="5" id="KW-1185">Reference proteome</keyword>
<evidence type="ECO:0000256" key="2">
    <source>
        <dbReference type="ARBA" id="ARBA00033753"/>
    </source>
</evidence>
<dbReference type="PaxDb" id="589924-Ferp_2480"/>
<keyword evidence="1" id="KW-0949">S-adenosyl-L-methionine</keyword>
<dbReference type="STRING" id="589924.Ferp_2480"/>
<name>D3S297_FERPA</name>
<dbReference type="PANTHER" id="PTHR12818:SF0">
    <property type="entry name" value="TRNA (ADENINE(37)-N6)-METHYLTRANSFERASE"/>
    <property type="match status" value="1"/>
</dbReference>
<dbReference type="eggNOG" id="arCOG00761">
    <property type="taxonomic scope" value="Archaea"/>
</dbReference>
<organism evidence="4 5">
    <name type="scientific">Ferroglobus placidus (strain DSM 10642 / AEDII12DO)</name>
    <dbReference type="NCBI Taxonomy" id="589924"/>
    <lineage>
        <taxon>Archaea</taxon>
        <taxon>Methanobacteriati</taxon>
        <taxon>Methanobacteriota</taxon>
        <taxon>Archaeoglobi</taxon>
        <taxon>Archaeoglobales</taxon>
        <taxon>Archaeoglobaceae</taxon>
        <taxon>Ferroglobus</taxon>
    </lineage>
</organism>
<sequence>MILKPIGVIRSKYKSRREAPRQGRTSEEVSVIEVYEEFAEGLEGIERFEKIIVLYWMHESRRDVIRAKPPGGNERGVFSTRSPERPNPIGFSVCKLLKVEGRKIYVKWLDAIDGTPLIDIKPFIEEIDC</sequence>
<dbReference type="GeneID" id="8780022"/>
<dbReference type="CDD" id="cd09281">
    <property type="entry name" value="UPF0066"/>
    <property type="match status" value="1"/>
</dbReference>
<comment type="similarity">
    <text evidence="2">Belongs to the tRNA methyltransferase O family.</text>
</comment>
<dbReference type="EMBL" id="CP001899">
    <property type="protein sequence ID" value="ADC66588.1"/>
    <property type="molecule type" value="Genomic_DNA"/>
</dbReference>
<dbReference type="NCBIfam" id="TIGR00104">
    <property type="entry name" value="tRNA_TsaA"/>
    <property type="match status" value="1"/>
</dbReference>
<dbReference type="KEGG" id="fpl:Ferp_2480"/>
<dbReference type="PROSITE" id="PS01318">
    <property type="entry name" value="TSAA_1"/>
    <property type="match status" value="1"/>
</dbReference>
<evidence type="ECO:0000256" key="1">
    <source>
        <dbReference type="ARBA" id="ARBA00022691"/>
    </source>
</evidence>
<dbReference type="Proteomes" id="UP000002613">
    <property type="component" value="Chromosome"/>
</dbReference>